<comment type="caution">
    <text evidence="1">The sequence shown here is derived from an EMBL/GenBank/DDBJ whole genome shotgun (WGS) entry which is preliminary data.</text>
</comment>
<dbReference type="Proteomes" id="UP001626550">
    <property type="component" value="Unassembled WGS sequence"/>
</dbReference>
<dbReference type="AlphaFoldDB" id="A0ABD2PJP6"/>
<sequence length="189" mass="21827">MVLRKDTQMRFHAISKSTALGVCNPNIDLEISNDFKKLSTPFPLIPCKAIVRSSPPELDCDRPPKVGSTQFPAYSTILDRNSNTEFDKETLYFTDNARMRHMAAERFSDESKEKIDEDYTKTINDFFRMELDKMDQIHPKNRENMKQLFLAYLQNSTGSKKALHECLQKMQDRVVAAAKLKKKQGDKQT</sequence>
<name>A0ABD2PJP6_9PLAT</name>
<evidence type="ECO:0000313" key="2">
    <source>
        <dbReference type="Proteomes" id="UP001626550"/>
    </source>
</evidence>
<proteinExistence type="predicted"/>
<gene>
    <name evidence="1" type="ORF">Ciccas_014248</name>
</gene>
<organism evidence="1 2">
    <name type="scientific">Cichlidogyrus casuarinus</name>
    <dbReference type="NCBI Taxonomy" id="1844966"/>
    <lineage>
        <taxon>Eukaryota</taxon>
        <taxon>Metazoa</taxon>
        <taxon>Spiralia</taxon>
        <taxon>Lophotrochozoa</taxon>
        <taxon>Platyhelminthes</taxon>
        <taxon>Monogenea</taxon>
        <taxon>Monopisthocotylea</taxon>
        <taxon>Dactylogyridea</taxon>
        <taxon>Ancyrocephalidae</taxon>
        <taxon>Cichlidogyrus</taxon>
    </lineage>
</organism>
<reference evidence="1 2" key="1">
    <citation type="submission" date="2024-11" db="EMBL/GenBank/DDBJ databases">
        <title>Adaptive evolution of stress response genes in parasites aligns with host niche diversity.</title>
        <authorList>
            <person name="Hahn C."/>
            <person name="Resl P."/>
        </authorList>
    </citation>
    <scope>NUCLEOTIDE SEQUENCE [LARGE SCALE GENOMIC DNA]</scope>
    <source>
        <strain evidence="1">EGGRZ-B1_66</strain>
        <tissue evidence="1">Body</tissue>
    </source>
</reference>
<accession>A0ABD2PJP6</accession>
<keyword evidence="2" id="KW-1185">Reference proteome</keyword>
<evidence type="ECO:0000313" key="1">
    <source>
        <dbReference type="EMBL" id="KAL3307243.1"/>
    </source>
</evidence>
<protein>
    <submittedName>
        <fullName evidence="1">Uncharacterized protein</fullName>
    </submittedName>
</protein>
<dbReference type="EMBL" id="JBJKFK010007888">
    <property type="protein sequence ID" value="KAL3307243.1"/>
    <property type="molecule type" value="Genomic_DNA"/>
</dbReference>